<dbReference type="SUPFAM" id="SSF47807">
    <property type="entry name" value="5' to 3' exonuclease, C-terminal subdomain"/>
    <property type="match status" value="1"/>
</dbReference>
<dbReference type="SMART" id="SM00279">
    <property type="entry name" value="HhH2"/>
    <property type="match status" value="1"/>
</dbReference>
<evidence type="ECO:0000256" key="16">
    <source>
        <dbReference type="HAMAP-Rule" id="MF_03140"/>
    </source>
</evidence>
<keyword evidence="10 16" id="KW-0496">Mitochondrion</keyword>
<dbReference type="InterPro" id="IPR006086">
    <property type="entry name" value="XPG-I_dom"/>
</dbReference>
<organism evidence="19 20">
    <name type="scientific">Zingiber officinale</name>
    <name type="common">Ginger</name>
    <name type="synonym">Amomum zingiber</name>
    <dbReference type="NCBI Taxonomy" id="94328"/>
    <lineage>
        <taxon>Eukaryota</taxon>
        <taxon>Viridiplantae</taxon>
        <taxon>Streptophyta</taxon>
        <taxon>Embryophyta</taxon>
        <taxon>Tracheophyta</taxon>
        <taxon>Spermatophyta</taxon>
        <taxon>Magnoliopsida</taxon>
        <taxon>Liliopsida</taxon>
        <taxon>Zingiberales</taxon>
        <taxon>Zingiberaceae</taxon>
        <taxon>Zingiber</taxon>
    </lineage>
</organism>
<evidence type="ECO:0000256" key="2">
    <source>
        <dbReference type="ARBA" id="ARBA00022705"/>
    </source>
</evidence>
<dbReference type="InterPro" id="IPR006085">
    <property type="entry name" value="XPG_DNA_repair_N"/>
</dbReference>
<comment type="similarity">
    <text evidence="14 16">Belongs to the XPG/RAD2 endonuclease family. FEN1 subfamily.</text>
</comment>
<keyword evidence="5 16" id="KW-0255">Endonuclease</keyword>
<evidence type="ECO:0000256" key="15">
    <source>
        <dbReference type="ARBA" id="ARBA00063178"/>
    </source>
</evidence>
<evidence type="ECO:0000256" key="5">
    <source>
        <dbReference type="ARBA" id="ARBA00022759"/>
    </source>
</evidence>
<dbReference type="SMART" id="SM00484">
    <property type="entry name" value="XPGI"/>
    <property type="match status" value="1"/>
</dbReference>
<dbReference type="SUPFAM" id="SSF88723">
    <property type="entry name" value="PIN domain-like"/>
    <property type="match status" value="1"/>
</dbReference>
<dbReference type="GO" id="GO:0003677">
    <property type="term" value="F:DNA binding"/>
    <property type="evidence" value="ECO:0007669"/>
    <property type="project" value="UniProtKB-UniRule"/>
</dbReference>
<comment type="subcellular location">
    <subcellularLocation>
        <location evidence="16">Nucleus</location>
        <location evidence="16">Nucleolus</location>
    </subcellularLocation>
    <subcellularLocation>
        <location evidence="16">Nucleus</location>
        <location evidence="16">Nucleoplasm</location>
    </subcellularLocation>
    <subcellularLocation>
        <location evidence="16">Mitochondrion</location>
    </subcellularLocation>
    <text evidence="16">Resides mostly in the nucleoli and relocalizes to the nucleoplasm upon DNA damage.</text>
</comment>
<evidence type="ECO:0000259" key="18">
    <source>
        <dbReference type="SMART" id="SM00485"/>
    </source>
</evidence>
<dbReference type="Proteomes" id="UP000734854">
    <property type="component" value="Unassembled WGS sequence"/>
</dbReference>
<keyword evidence="8 16" id="KW-0269">Exonuclease</keyword>
<name>A0A8J5BYY1_ZINOF</name>
<dbReference type="GO" id="GO:0043137">
    <property type="term" value="P:DNA replication, removal of RNA primer"/>
    <property type="evidence" value="ECO:0007669"/>
    <property type="project" value="UniProtKB-UniRule"/>
</dbReference>
<dbReference type="InterPro" id="IPR036279">
    <property type="entry name" value="5-3_exonuclease_C_sf"/>
</dbReference>
<evidence type="ECO:0000256" key="6">
    <source>
        <dbReference type="ARBA" id="ARBA00022763"/>
    </source>
</evidence>
<comment type="subunit">
    <text evidence="15">Interacts with PCNA1 and PCNA2. Three molecules of FEN1 bind to one PCNA trimer with each molecule binding to one PCNA monomer. PCNA stimulates the nuclease activity without altering cleavage specificity.</text>
</comment>
<dbReference type="Gene3D" id="3.40.50.1010">
    <property type="entry name" value="5'-nuclease"/>
    <property type="match status" value="1"/>
</dbReference>
<dbReference type="CDD" id="cd09907">
    <property type="entry name" value="H3TH_FEN1-Euk"/>
    <property type="match status" value="1"/>
</dbReference>
<accession>A0A8J5BYY1</accession>
<evidence type="ECO:0000256" key="8">
    <source>
        <dbReference type="ARBA" id="ARBA00022839"/>
    </source>
</evidence>
<reference evidence="19 20" key="1">
    <citation type="submission" date="2020-08" db="EMBL/GenBank/DDBJ databases">
        <title>Plant Genome Project.</title>
        <authorList>
            <person name="Zhang R.-G."/>
        </authorList>
    </citation>
    <scope>NUCLEOTIDE SEQUENCE [LARGE SCALE GENOMIC DNA]</scope>
    <source>
        <tissue evidence="19">Rhizome</tissue>
    </source>
</reference>
<comment type="caution">
    <text evidence="19">The sequence shown here is derived from an EMBL/GenBank/DDBJ whole genome shotgun (WGS) entry which is preliminary data.</text>
</comment>
<dbReference type="PRINTS" id="PR00853">
    <property type="entry name" value="XPGRADSUPER"/>
</dbReference>
<dbReference type="GO" id="GO:0005654">
    <property type="term" value="C:nucleoplasm"/>
    <property type="evidence" value="ECO:0007669"/>
    <property type="project" value="UniProtKB-SubCell"/>
</dbReference>
<evidence type="ECO:0000256" key="13">
    <source>
        <dbReference type="ARBA" id="ARBA00029382"/>
    </source>
</evidence>
<feature type="domain" description="XPG N-terminal" evidence="18">
    <location>
        <begin position="1"/>
        <end position="100"/>
    </location>
</feature>
<dbReference type="Pfam" id="PF00752">
    <property type="entry name" value="XPG_N"/>
    <property type="match status" value="1"/>
</dbReference>
<evidence type="ECO:0000313" key="19">
    <source>
        <dbReference type="EMBL" id="KAG6467951.1"/>
    </source>
</evidence>
<dbReference type="GO" id="GO:0008409">
    <property type="term" value="F:5'-3' exonuclease activity"/>
    <property type="evidence" value="ECO:0007669"/>
    <property type="project" value="UniProtKB-UniRule"/>
</dbReference>
<keyword evidence="20" id="KW-1185">Reference proteome</keyword>
<dbReference type="InterPro" id="IPR008918">
    <property type="entry name" value="HhH2"/>
</dbReference>
<dbReference type="GO" id="GO:0005739">
    <property type="term" value="C:mitochondrion"/>
    <property type="evidence" value="ECO:0007669"/>
    <property type="project" value="UniProtKB-SubCell"/>
</dbReference>
<keyword evidence="2 16" id="KW-0235">DNA replication</keyword>
<evidence type="ECO:0000256" key="14">
    <source>
        <dbReference type="ARBA" id="ARBA00034726"/>
    </source>
</evidence>
<evidence type="ECO:0000313" key="20">
    <source>
        <dbReference type="Proteomes" id="UP000734854"/>
    </source>
</evidence>
<keyword evidence="12 16" id="KW-0539">Nucleus</keyword>
<dbReference type="FunFam" id="1.10.150.20:FF:000009">
    <property type="entry name" value="Flap endonuclease 1"/>
    <property type="match status" value="1"/>
</dbReference>
<dbReference type="FunFam" id="3.40.50.1010:FF:000016">
    <property type="entry name" value="Flap endonuclease 1"/>
    <property type="match status" value="1"/>
</dbReference>
<dbReference type="InterPro" id="IPR006084">
    <property type="entry name" value="XPG/Rad2"/>
</dbReference>
<evidence type="ECO:0000256" key="1">
    <source>
        <dbReference type="ARBA" id="ARBA00022553"/>
    </source>
</evidence>
<dbReference type="Pfam" id="PF00867">
    <property type="entry name" value="XPG_I"/>
    <property type="match status" value="1"/>
</dbReference>
<evidence type="ECO:0000256" key="7">
    <source>
        <dbReference type="ARBA" id="ARBA00022801"/>
    </source>
</evidence>
<dbReference type="EMBL" id="JACMSC010000022">
    <property type="protein sequence ID" value="KAG6467951.1"/>
    <property type="molecule type" value="Genomic_DNA"/>
</dbReference>
<keyword evidence="3 16" id="KW-0540">Nuclease</keyword>
<gene>
    <name evidence="19" type="ORF">ZIOFF_072516</name>
</gene>
<dbReference type="AlphaFoldDB" id="A0A8J5BYY1"/>
<dbReference type="EC" id="3.1.-.-" evidence="16"/>
<keyword evidence="1 16" id="KW-0597">Phosphoprotein</keyword>
<comment type="function">
    <text evidence="13 16">Structure-specific nuclease with 5'-flap endonuclease and 5'-3' exonuclease activities involved in DNA replication and repair. During DNA replication, cleaves the 5'-overhanging flap structure that is generated by displacement synthesis when DNA polymerase encounters the 5'-end of a downstream Okazaki fragment. It enters the flap from the 5'-end and then tracks to cleave the flap base, leaving a nick for ligation. Also involved in the long patch base excision repair (LP-BER) pathway, by cleaving within the apurinic/apyrimidinic (AP) site-terminated flap. Acts as a genome stabilization factor that prevents flaps from equilibrating into structures that lead to duplications and deletions. Also possesses 5'-3' exonuclease activity on nicked or gapped double-stranded DNA, and exhibits RNase H activity. Also involved in replication and repair of rDNA and in repairing mitochondrial DNA.</text>
</comment>
<keyword evidence="9 16" id="KW-0460">Magnesium</keyword>
<evidence type="ECO:0000259" key="17">
    <source>
        <dbReference type="SMART" id="SM00484"/>
    </source>
</evidence>
<dbReference type="HAMAP" id="MF_00614">
    <property type="entry name" value="Fen"/>
    <property type="match status" value="1"/>
</dbReference>
<proteinExistence type="inferred from homology"/>
<evidence type="ECO:0000256" key="3">
    <source>
        <dbReference type="ARBA" id="ARBA00022722"/>
    </source>
</evidence>
<keyword evidence="7 16" id="KW-0378">Hydrolase</keyword>
<dbReference type="GO" id="GO:0000287">
    <property type="term" value="F:magnesium ion binding"/>
    <property type="evidence" value="ECO:0007669"/>
    <property type="project" value="UniProtKB-UniRule"/>
</dbReference>
<dbReference type="Gene3D" id="1.10.150.20">
    <property type="entry name" value="5' to 3' exonuclease, C-terminal subdomain"/>
    <property type="match status" value="1"/>
</dbReference>
<keyword evidence="4 16" id="KW-0479">Metal-binding</keyword>
<protein>
    <recommendedName>
        <fullName evidence="16">Flap endonuclease 1</fullName>
        <shortName evidence="16">FEN-1</shortName>
        <ecNumber evidence="16">3.1.-.-</ecNumber>
    </recommendedName>
    <alternativeName>
        <fullName evidence="16">Flap structure-specific endonuclease 1</fullName>
    </alternativeName>
</protein>
<dbReference type="GO" id="GO:0005730">
    <property type="term" value="C:nucleolus"/>
    <property type="evidence" value="ECO:0007669"/>
    <property type="project" value="UniProtKB-SubCell"/>
</dbReference>
<dbReference type="InterPro" id="IPR029060">
    <property type="entry name" value="PIN-like_dom_sf"/>
</dbReference>
<keyword evidence="6 16" id="KW-0227">DNA damage</keyword>
<dbReference type="GO" id="GO:0017108">
    <property type="term" value="F:5'-flap endonuclease activity"/>
    <property type="evidence" value="ECO:0007669"/>
    <property type="project" value="UniProtKB-UniRule"/>
</dbReference>
<dbReference type="CDD" id="cd09867">
    <property type="entry name" value="PIN_FEN1"/>
    <property type="match status" value="1"/>
</dbReference>
<comment type="cofactor">
    <cofactor evidence="16">
        <name>Mg(2+)</name>
        <dbReference type="ChEBI" id="CHEBI:18420"/>
    </cofactor>
    <text evidence="16">Binds 2 magnesium ions per subunit. They probably participate in the reaction catalyzed by the enzyme. May bind an additional third magnesium ion after substrate binding.</text>
</comment>
<feature type="domain" description="XPG-I" evidence="17">
    <location>
        <begin position="129"/>
        <end position="217"/>
    </location>
</feature>
<evidence type="ECO:0000256" key="12">
    <source>
        <dbReference type="ARBA" id="ARBA00023242"/>
    </source>
</evidence>
<evidence type="ECO:0000256" key="9">
    <source>
        <dbReference type="ARBA" id="ARBA00022842"/>
    </source>
</evidence>
<dbReference type="SMART" id="SM00485">
    <property type="entry name" value="XPGN"/>
    <property type="match status" value="1"/>
</dbReference>
<sequence>MGIKGLTKLIAENAPGAIREQTFESYSGRWIALDASMSIYQFLAVVRRNGVETLTNEAGEVTSHLQGMLNRTTRLLQAEIMPAHVKRLDAMKDLTTAMENGNDDEIKKFSKRTIKMTKRHNEDCKRLLRLMGVPVIEISGSVPRQLKFHVYAKAPCEAEAQCAALCKAGKVYAVASEDMDSLTFGAPRFVRHLTDPSSRRIPVIEFQMSKTLEELKLTMEQFIDLCILSGCDYCDSIRGIGGQTALKLIRRHGCLENILQNINKERYRIPKDWPYPEVRQLFQEPTVSLETPELKLALPDEEGLLNFLVNENSFNKNRVAKACTAYIFAIERMKGVKNLYYQEKSETFFKPVLSASLPLKTKERKCLVHLPRARIKSGFMTAVDVSVICSSKMNSLPPVRALRLPSSTPAHLGLGL</sequence>
<evidence type="ECO:0000256" key="10">
    <source>
        <dbReference type="ARBA" id="ARBA00023128"/>
    </source>
</evidence>
<keyword evidence="11 16" id="KW-0234">DNA repair</keyword>
<evidence type="ECO:0000256" key="4">
    <source>
        <dbReference type="ARBA" id="ARBA00022723"/>
    </source>
</evidence>
<dbReference type="InterPro" id="IPR023426">
    <property type="entry name" value="Flap_endonuc"/>
</dbReference>
<dbReference type="PANTHER" id="PTHR11081:SF9">
    <property type="entry name" value="FLAP ENDONUCLEASE 1"/>
    <property type="match status" value="1"/>
</dbReference>
<dbReference type="PANTHER" id="PTHR11081">
    <property type="entry name" value="FLAP ENDONUCLEASE FAMILY MEMBER"/>
    <property type="match status" value="1"/>
</dbReference>
<dbReference type="GO" id="GO:0006284">
    <property type="term" value="P:base-excision repair"/>
    <property type="evidence" value="ECO:0007669"/>
    <property type="project" value="UniProtKB-UniRule"/>
</dbReference>
<evidence type="ECO:0000256" key="11">
    <source>
        <dbReference type="ARBA" id="ARBA00023204"/>
    </source>
</evidence>